<reference evidence="3" key="1">
    <citation type="journal article" date="2019" name="PLoS Negl. Trop. Dis.">
        <title>Revisiting the worldwide diversity of Leptospira species in the environment.</title>
        <authorList>
            <person name="Vincent A.T."/>
            <person name="Schiettekatte O."/>
            <person name="Bourhy P."/>
            <person name="Veyrier F.J."/>
            <person name="Picardeau M."/>
        </authorList>
    </citation>
    <scope>NUCLEOTIDE SEQUENCE [LARGE SCALE GENOMIC DNA]</scope>
    <source>
        <strain evidence="3">201300427</strain>
    </source>
</reference>
<proteinExistence type="predicted"/>
<comment type="caution">
    <text evidence="3">The sequence shown here is derived from an EMBL/GenBank/DDBJ whole genome shotgun (WGS) entry which is preliminary data.</text>
</comment>
<keyword evidence="2" id="KW-0732">Signal</keyword>
<feature type="signal peptide" evidence="2">
    <location>
        <begin position="1"/>
        <end position="22"/>
    </location>
</feature>
<evidence type="ECO:0000256" key="1">
    <source>
        <dbReference type="SAM" id="MobiDB-lite"/>
    </source>
</evidence>
<keyword evidence="4" id="KW-1185">Reference proteome</keyword>
<organism evidence="3 4">
    <name type="scientific">Leptospira idonii</name>
    <dbReference type="NCBI Taxonomy" id="1193500"/>
    <lineage>
        <taxon>Bacteria</taxon>
        <taxon>Pseudomonadati</taxon>
        <taxon>Spirochaetota</taxon>
        <taxon>Spirochaetia</taxon>
        <taxon>Leptospirales</taxon>
        <taxon>Leptospiraceae</taxon>
        <taxon>Leptospira</taxon>
    </lineage>
</organism>
<dbReference type="NCBIfam" id="NF047613">
    <property type="entry name" value="LIC11625_fam"/>
    <property type="match status" value="1"/>
</dbReference>
<dbReference type="AlphaFoldDB" id="A0A4R9LYH5"/>
<evidence type="ECO:0000313" key="3">
    <source>
        <dbReference type="EMBL" id="TGN18505.1"/>
    </source>
</evidence>
<feature type="chain" id="PRO_5020865381" evidence="2">
    <location>
        <begin position="23"/>
        <end position="144"/>
    </location>
</feature>
<feature type="region of interest" description="Disordered" evidence="1">
    <location>
        <begin position="125"/>
        <end position="144"/>
    </location>
</feature>
<evidence type="ECO:0000256" key="2">
    <source>
        <dbReference type="SAM" id="SignalP"/>
    </source>
</evidence>
<evidence type="ECO:0000313" key="4">
    <source>
        <dbReference type="Proteomes" id="UP000298058"/>
    </source>
</evidence>
<dbReference type="Proteomes" id="UP000298058">
    <property type="component" value="Unassembled WGS sequence"/>
</dbReference>
<dbReference type="RefSeq" id="WP_135761188.1">
    <property type="nucleotide sequence ID" value="NZ_RQHW01000047.1"/>
</dbReference>
<protein>
    <submittedName>
        <fullName evidence="3">Uncharacterized protein</fullName>
    </submittedName>
</protein>
<accession>A0A4R9LYH5</accession>
<dbReference type="OrthoDB" id="337662at2"/>
<dbReference type="EMBL" id="RQHW01000047">
    <property type="protein sequence ID" value="TGN18505.1"/>
    <property type="molecule type" value="Genomic_DNA"/>
</dbReference>
<sequence length="144" mass="16578">MRKLIVLFLFSFIFTASVSAQASGGLAEEFTKLEDYLRNKKQSPEEKKKIFESNILNSIRITLNRRLADPKKELKDLKIQDVQTERLEGTNNLFVKYKNFYISYSYAVDPEEYLTTPVEEKLLEKPAGADLNASPHQDEKAQAK</sequence>
<name>A0A4R9LYH5_9LEPT</name>
<gene>
    <name evidence="3" type="ORF">EHS15_14030</name>
</gene>